<dbReference type="HOGENOM" id="CLU_617754_0_0_9"/>
<keyword evidence="2" id="KW-0472">Membrane</keyword>
<reference evidence="3 4" key="2">
    <citation type="journal article" date="2011" name="J. Bacteriol.">
        <title>Complete genome sequences for the anaerobic, extremely thermophilic plant biomass-degrading bacteria Caldicellulosiruptor hydrothermalis, Caldicellulosiruptor kristjanssonii, Caldicellulosiruptor kronotskyensis, Caldicellulosiruptor owensenis, and Caldicellulosiruptor lactoaceticus.</title>
        <authorList>
            <person name="Blumer-Schuette S.E."/>
            <person name="Ozdemir I."/>
            <person name="Mistry D."/>
            <person name="Lucas S."/>
            <person name="Lapidus A."/>
            <person name="Cheng J.F."/>
            <person name="Goodwin L.A."/>
            <person name="Pitluck S."/>
            <person name="Land M.L."/>
            <person name="Hauser L.J."/>
            <person name="Woyke T."/>
            <person name="Mikhailova N."/>
            <person name="Pati A."/>
            <person name="Kyrpides N.C."/>
            <person name="Ivanova N."/>
            <person name="Detter J.C."/>
            <person name="Walston-Davenport K."/>
            <person name="Han S."/>
            <person name="Adams M.W."/>
            <person name="Kelly R.M."/>
        </authorList>
    </citation>
    <scope>NUCLEOTIDE SEQUENCE [LARGE SCALE GENOMIC DNA]</scope>
    <source>
        <strain evidence="4">DSM 18901 / VKM B-2411 / 108</strain>
    </source>
</reference>
<name>E4Q952_CALH1</name>
<dbReference type="EMBL" id="CP002219">
    <property type="protein sequence ID" value="ADQ08101.1"/>
    <property type="molecule type" value="Genomic_DNA"/>
</dbReference>
<gene>
    <name evidence="3" type="ordered locus">Calhy_2402</name>
</gene>
<keyword evidence="2" id="KW-0812">Transmembrane</keyword>
<reference key="1">
    <citation type="submission" date="2010-09" db="EMBL/GenBank/DDBJ databases">
        <title>Complete sequence of Caldicellulosiruptor hydrothermalis 108.</title>
        <authorList>
            <consortium name="US DOE Joint Genome Institute"/>
            <person name="Lucas S."/>
            <person name="Copeland A."/>
            <person name="Lapidus A."/>
            <person name="Cheng J.-F."/>
            <person name="Bruce D."/>
            <person name="Goodwin L."/>
            <person name="Pitluck S."/>
            <person name="Davenport K."/>
            <person name="Detter J.C."/>
            <person name="Han C."/>
            <person name="Tapia R."/>
            <person name="Land M."/>
            <person name="Hauser L."/>
            <person name="Chang Y.-J."/>
            <person name="Jeffries C."/>
            <person name="Kyrpides N."/>
            <person name="Ivanova N."/>
            <person name="Mikhailova N."/>
            <person name="Blumer-Schuette S.E."/>
            <person name="Kelly R.M."/>
            <person name="Woyke T."/>
        </authorList>
    </citation>
    <scope>NUCLEOTIDE SEQUENCE</scope>
    <source>
        <strain>108</strain>
    </source>
</reference>
<dbReference type="OrthoDB" id="1714793at2"/>
<evidence type="ECO:0000256" key="2">
    <source>
        <dbReference type="SAM" id="Phobius"/>
    </source>
</evidence>
<accession>E4Q952</accession>
<evidence type="ECO:0000256" key="1">
    <source>
        <dbReference type="SAM" id="Coils"/>
    </source>
</evidence>
<dbReference type="KEGG" id="chd:Calhy_2402"/>
<protein>
    <submittedName>
        <fullName evidence="3">Uncharacterized protein</fullName>
    </submittedName>
</protein>
<sequence>MWGGFYKVEIEFSKLLWTQLLWFLLGLFFIIVLIVATVAIKRKKAEKMRRLKNLQRVEEYFEAISNRILNLEDKVKFFKLLDDGRKLESKFEEITINFKNLKEYHEGIKKSYSDSEFKTFLTIYNILKSDLDFLEKVLKDSEKTLQEELEYIEKVEKAVDGIKNKEVLKQKIDELFAKRVSDDDLKKAVEGIKRIDEKIEYFKSLDDEKKSSYINSMIQLLTKRFEEKYPLILSKSASKALEIQKMFDSLLLKLQVSSDFEKIVLAEDFLEELMQVENELAQDFQKKMRSQKELVDKFEKIVSVYDKVGFKFYKVDLEIERVKNLLESCADNEKLEKEISELESTILTFTREFSECKKLLENFERFLKEAKNRLKVGLSSNLFDSYYKNLKELLYSSNFDEFKKRYIEYQNAISDALLKSSSFSSGSDTIKKVIKDLFDEFFG</sequence>
<feature type="coiled-coil region" evidence="1">
    <location>
        <begin position="124"/>
        <end position="165"/>
    </location>
</feature>
<evidence type="ECO:0000313" key="3">
    <source>
        <dbReference type="EMBL" id="ADQ08101.1"/>
    </source>
</evidence>
<keyword evidence="2" id="KW-1133">Transmembrane helix</keyword>
<dbReference type="RefSeq" id="WP_013404242.1">
    <property type="nucleotide sequence ID" value="NC_014652.1"/>
</dbReference>
<dbReference type="AlphaFoldDB" id="E4Q952"/>
<proteinExistence type="predicted"/>
<dbReference type="Proteomes" id="UP000006890">
    <property type="component" value="Chromosome"/>
</dbReference>
<feature type="coiled-coil region" evidence="1">
    <location>
        <begin position="325"/>
        <end position="352"/>
    </location>
</feature>
<evidence type="ECO:0000313" key="4">
    <source>
        <dbReference type="Proteomes" id="UP000006890"/>
    </source>
</evidence>
<dbReference type="STRING" id="632292.Calhy_2402"/>
<keyword evidence="4" id="KW-1185">Reference proteome</keyword>
<organism evidence="3 4">
    <name type="scientific">Caldicellulosiruptor hydrothermalis (strain DSM 18901 / VKM B-2411 / 108)</name>
    <dbReference type="NCBI Taxonomy" id="632292"/>
    <lineage>
        <taxon>Bacteria</taxon>
        <taxon>Bacillati</taxon>
        <taxon>Bacillota</taxon>
        <taxon>Bacillota incertae sedis</taxon>
        <taxon>Caldicellulosiruptorales</taxon>
        <taxon>Caldicellulosiruptoraceae</taxon>
        <taxon>Caldicellulosiruptor</taxon>
    </lineage>
</organism>
<feature type="transmembrane region" description="Helical" evidence="2">
    <location>
        <begin position="20"/>
        <end position="40"/>
    </location>
</feature>
<keyword evidence="1" id="KW-0175">Coiled coil</keyword>